<dbReference type="InParanoid" id="A0A067PJF9"/>
<sequence length="72" mass="8138">MPGSEMGQPTERLWSRRFGLRTPTRCWNWCRDGQHDAIPAGNALNATEVATVQTKKLLAPRKTALRMLDSEN</sequence>
<dbReference type="AlphaFoldDB" id="A0A067PJF9"/>
<reference evidence="2" key="1">
    <citation type="journal article" date="2014" name="Proc. Natl. Acad. Sci. U.S.A.">
        <title>Extensive sampling of basidiomycete genomes demonstrates inadequacy of the white-rot/brown-rot paradigm for wood decay fungi.</title>
        <authorList>
            <person name="Riley R."/>
            <person name="Salamov A.A."/>
            <person name="Brown D.W."/>
            <person name="Nagy L.G."/>
            <person name="Floudas D."/>
            <person name="Held B.W."/>
            <person name="Levasseur A."/>
            <person name="Lombard V."/>
            <person name="Morin E."/>
            <person name="Otillar R."/>
            <person name="Lindquist E.A."/>
            <person name="Sun H."/>
            <person name="LaButti K.M."/>
            <person name="Schmutz J."/>
            <person name="Jabbour D."/>
            <person name="Luo H."/>
            <person name="Baker S.E."/>
            <person name="Pisabarro A.G."/>
            <person name="Walton J.D."/>
            <person name="Blanchette R.A."/>
            <person name="Henrissat B."/>
            <person name="Martin F."/>
            <person name="Cullen D."/>
            <person name="Hibbett D.S."/>
            <person name="Grigoriev I.V."/>
        </authorList>
    </citation>
    <scope>NUCLEOTIDE SEQUENCE [LARGE SCALE GENOMIC DNA]</scope>
    <source>
        <strain evidence="2">MUCL 33604</strain>
    </source>
</reference>
<accession>A0A067PJF9</accession>
<gene>
    <name evidence="1" type="ORF">JAAARDRAFT_61045</name>
</gene>
<dbReference type="EMBL" id="KL197731">
    <property type="protein sequence ID" value="KDQ53960.1"/>
    <property type="molecule type" value="Genomic_DNA"/>
</dbReference>
<protein>
    <submittedName>
        <fullName evidence="1">Uncharacterized protein</fullName>
    </submittedName>
</protein>
<organism evidence="1 2">
    <name type="scientific">Jaapia argillacea MUCL 33604</name>
    <dbReference type="NCBI Taxonomy" id="933084"/>
    <lineage>
        <taxon>Eukaryota</taxon>
        <taxon>Fungi</taxon>
        <taxon>Dikarya</taxon>
        <taxon>Basidiomycota</taxon>
        <taxon>Agaricomycotina</taxon>
        <taxon>Agaricomycetes</taxon>
        <taxon>Agaricomycetidae</taxon>
        <taxon>Jaapiales</taxon>
        <taxon>Jaapiaceae</taxon>
        <taxon>Jaapia</taxon>
    </lineage>
</organism>
<dbReference type="Proteomes" id="UP000027265">
    <property type="component" value="Unassembled WGS sequence"/>
</dbReference>
<name>A0A067PJF9_9AGAM</name>
<proteinExistence type="predicted"/>
<evidence type="ECO:0000313" key="1">
    <source>
        <dbReference type="EMBL" id="KDQ53960.1"/>
    </source>
</evidence>
<keyword evidence="2" id="KW-1185">Reference proteome</keyword>
<evidence type="ECO:0000313" key="2">
    <source>
        <dbReference type="Proteomes" id="UP000027265"/>
    </source>
</evidence>
<dbReference type="HOGENOM" id="CLU_2722573_0_0_1"/>